<reference evidence="7 8" key="1">
    <citation type="submission" date="2024-02" db="EMBL/GenBank/DDBJ databases">
        <title>A novel Wenzhouxiangellaceae bacterium, isolated from coastal sediments.</title>
        <authorList>
            <person name="Du Z.-J."/>
            <person name="Ye Y.-Q."/>
            <person name="Zhang X.-Y."/>
        </authorList>
    </citation>
    <scope>NUCLEOTIDE SEQUENCE [LARGE SCALE GENOMIC DNA]</scope>
    <source>
        <strain evidence="7 8">CH-27</strain>
    </source>
</reference>
<keyword evidence="8" id="KW-1185">Reference proteome</keyword>
<accession>A0AAW9RC09</accession>
<evidence type="ECO:0000256" key="2">
    <source>
        <dbReference type="ARBA" id="ARBA00022448"/>
    </source>
</evidence>
<proteinExistence type="predicted"/>
<feature type="transmembrane region" description="Helical" evidence="6">
    <location>
        <begin position="494"/>
        <end position="520"/>
    </location>
</feature>
<dbReference type="RefSeq" id="WP_354696673.1">
    <property type="nucleotide sequence ID" value="NZ_JAZHOG010000013.1"/>
</dbReference>
<dbReference type="Proteomes" id="UP001359886">
    <property type="component" value="Unassembled WGS sequence"/>
</dbReference>
<feature type="transmembrane region" description="Helical" evidence="6">
    <location>
        <begin position="73"/>
        <end position="92"/>
    </location>
</feature>
<dbReference type="GO" id="GO:0016020">
    <property type="term" value="C:membrane"/>
    <property type="evidence" value="ECO:0007669"/>
    <property type="project" value="UniProtKB-SubCell"/>
</dbReference>
<evidence type="ECO:0000313" key="7">
    <source>
        <dbReference type="EMBL" id="MEJ8569350.1"/>
    </source>
</evidence>
<keyword evidence="5 6" id="KW-0472">Membrane</keyword>
<keyword evidence="4 6" id="KW-1133">Transmembrane helix</keyword>
<feature type="transmembrane region" description="Helical" evidence="6">
    <location>
        <begin position="253"/>
        <end position="273"/>
    </location>
</feature>
<feature type="transmembrane region" description="Helical" evidence="6">
    <location>
        <begin position="395"/>
        <end position="416"/>
    </location>
</feature>
<organism evidence="7 8">
    <name type="scientific">Elongatibacter sediminis</name>
    <dbReference type="NCBI Taxonomy" id="3119006"/>
    <lineage>
        <taxon>Bacteria</taxon>
        <taxon>Pseudomonadati</taxon>
        <taxon>Pseudomonadota</taxon>
        <taxon>Gammaproteobacteria</taxon>
        <taxon>Chromatiales</taxon>
        <taxon>Wenzhouxiangellaceae</taxon>
        <taxon>Elongatibacter</taxon>
    </lineage>
</organism>
<name>A0AAW9RC09_9GAMM</name>
<dbReference type="EMBL" id="JAZHOG010000013">
    <property type="protein sequence ID" value="MEJ8569350.1"/>
    <property type="molecule type" value="Genomic_DNA"/>
</dbReference>
<feature type="transmembrane region" description="Helical" evidence="6">
    <location>
        <begin position="453"/>
        <end position="474"/>
    </location>
</feature>
<feature type="transmembrane region" description="Helical" evidence="6">
    <location>
        <begin position="366"/>
        <end position="388"/>
    </location>
</feature>
<feature type="transmembrane region" description="Helical" evidence="6">
    <location>
        <begin position="649"/>
        <end position="667"/>
    </location>
</feature>
<feature type="transmembrane region" description="Helical" evidence="6">
    <location>
        <begin position="566"/>
        <end position="587"/>
    </location>
</feature>
<evidence type="ECO:0000256" key="6">
    <source>
        <dbReference type="SAM" id="Phobius"/>
    </source>
</evidence>
<dbReference type="InterPro" id="IPR045035">
    <property type="entry name" value="YSL-like"/>
</dbReference>
<dbReference type="AlphaFoldDB" id="A0AAW9RC09"/>
<evidence type="ECO:0000256" key="3">
    <source>
        <dbReference type="ARBA" id="ARBA00022692"/>
    </source>
</evidence>
<dbReference type="Pfam" id="PF03169">
    <property type="entry name" value="OPT"/>
    <property type="match status" value="1"/>
</dbReference>
<sequence length="671" mass="69991">MDSTEHSGSGPAAAGRALPDSAHRALKPGEVYQPYVPATEQPGEFTFKAIFFGILFGILFGAANAYLGLRAGLTISTSIPVAVMTVAAFHALRRAGASASILEANLAQTVGSASSSVASGVIFTLPALFLWGLYPSLLQMTLLAMSGGMLGVLFMIPLRRFLIEREHGKLPYPEGTACAHVLVANESGGGHARNVFIGLGAGAAFKALTGWVQAIPAEAHLRLPFLKKGELGMDLSPALFGVGYILGPKIATVMVSGGVLASLVIIPGIAWWGEGRPPLYPELVLSINEMSAGQIWSRYVRYIGAGAVAAAGIMTLIRSLPVMIESFRIGARELRERVEGEDGDGPDTVATAATVPRTARDLPLKVVGIGILIIGAVLAFVEAPFGALPDVAHRLVAAVCVVIFAFFFVTVASRIVGLVGVTSNPTSGMTIAALLGTAGVFLVMGWTDMTGKAAALTVGCVVAIAASIAGDTSQDLKTGYLLGATPRRQQTGELIGVLTSATFVCLSVLLLAETFGFGSAELPAPQATLMKLVIDGVLEQNLPWALVGIGVALAVVAELFRVPSLPFAVGVYLPVSTMTPIFFGGMLKLWLERRARDEAQAIERRDKGVLLGSGFVGGEGLLGVAIAGVAFVQGARPAGIGTDWLGPDWLETTVGFVLFVLFAAWFVRRVK</sequence>
<evidence type="ECO:0000256" key="4">
    <source>
        <dbReference type="ARBA" id="ARBA00022989"/>
    </source>
</evidence>
<dbReference type="PANTHER" id="PTHR31645">
    <property type="entry name" value="OLIGOPEPTIDE TRANSPORTER YGL114W-RELATED"/>
    <property type="match status" value="1"/>
</dbReference>
<feature type="transmembrane region" description="Helical" evidence="6">
    <location>
        <begin position="299"/>
        <end position="317"/>
    </location>
</feature>
<dbReference type="PANTHER" id="PTHR31645:SF0">
    <property type="entry name" value="OLIGOPEPTIDE TRANSPORTER YGL114W-RELATED"/>
    <property type="match status" value="1"/>
</dbReference>
<dbReference type="GO" id="GO:0035673">
    <property type="term" value="F:oligopeptide transmembrane transporter activity"/>
    <property type="evidence" value="ECO:0007669"/>
    <property type="project" value="InterPro"/>
</dbReference>
<feature type="transmembrane region" description="Helical" evidence="6">
    <location>
        <begin position="541"/>
        <end position="560"/>
    </location>
</feature>
<dbReference type="InterPro" id="IPR004814">
    <property type="entry name" value="Oligopep_transpt"/>
</dbReference>
<keyword evidence="3 6" id="KW-0812">Transmembrane</keyword>
<protein>
    <submittedName>
        <fullName evidence="7">Oligopeptide transporter, OPT family</fullName>
    </submittedName>
</protein>
<feature type="transmembrane region" description="Helical" evidence="6">
    <location>
        <begin position="113"/>
        <end position="134"/>
    </location>
</feature>
<feature type="transmembrane region" description="Helical" evidence="6">
    <location>
        <begin position="428"/>
        <end position="446"/>
    </location>
</feature>
<feature type="transmembrane region" description="Helical" evidence="6">
    <location>
        <begin position="608"/>
        <end position="629"/>
    </location>
</feature>
<gene>
    <name evidence="7" type="ORF">V3330_17120</name>
</gene>
<keyword evidence="2" id="KW-0813">Transport</keyword>
<comment type="caution">
    <text evidence="7">The sequence shown here is derived from an EMBL/GenBank/DDBJ whole genome shotgun (WGS) entry which is preliminary data.</text>
</comment>
<evidence type="ECO:0000313" key="8">
    <source>
        <dbReference type="Proteomes" id="UP001359886"/>
    </source>
</evidence>
<dbReference type="NCBIfam" id="TIGR00733">
    <property type="entry name" value="OPT family oligopeptide transporter"/>
    <property type="match status" value="1"/>
</dbReference>
<feature type="transmembrane region" description="Helical" evidence="6">
    <location>
        <begin position="49"/>
        <end position="67"/>
    </location>
</feature>
<feature type="transmembrane region" description="Helical" evidence="6">
    <location>
        <begin position="140"/>
        <end position="158"/>
    </location>
</feature>
<dbReference type="NCBIfam" id="TIGR00728">
    <property type="entry name" value="OPT_sfam"/>
    <property type="match status" value="1"/>
</dbReference>
<evidence type="ECO:0000256" key="1">
    <source>
        <dbReference type="ARBA" id="ARBA00004141"/>
    </source>
</evidence>
<comment type="subcellular location">
    <subcellularLocation>
        <location evidence="1">Membrane</location>
        <topology evidence="1">Multi-pass membrane protein</topology>
    </subcellularLocation>
</comment>
<evidence type="ECO:0000256" key="5">
    <source>
        <dbReference type="ARBA" id="ARBA00023136"/>
    </source>
</evidence>
<dbReference type="InterPro" id="IPR004813">
    <property type="entry name" value="OPT"/>
</dbReference>